<dbReference type="AlphaFoldDB" id="A0A4P1RGB2"/>
<proteinExistence type="predicted"/>
<evidence type="ECO:0000313" key="2">
    <source>
        <dbReference type="Proteomes" id="UP000188354"/>
    </source>
</evidence>
<evidence type="ECO:0000313" key="1">
    <source>
        <dbReference type="EMBL" id="OIW10227.1"/>
    </source>
</evidence>
<protein>
    <submittedName>
        <fullName evidence="1">Uncharacterized protein</fullName>
    </submittedName>
</protein>
<reference evidence="1 2" key="1">
    <citation type="journal article" date="2017" name="Plant Biotechnol. J.">
        <title>A comprehensive draft genome sequence for lupin (Lupinus angustifolius), an emerging health food: insights into plant-microbe interactions and legume evolution.</title>
        <authorList>
            <person name="Hane J.K."/>
            <person name="Ming Y."/>
            <person name="Kamphuis L.G."/>
            <person name="Nelson M.N."/>
            <person name="Garg G."/>
            <person name="Atkins C.A."/>
            <person name="Bayer P.E."/>
            <person name="Bravo A."/>
            <person name="Bringans S."/>
            <person name="Cannon S."/>
            <person name="Edwards D."/>
            <person name="Foley R."/>
            <person name="Gao L.L."/>
            <person name="Harrison M.J."/>
            <person name="Huang W."/>
            <person name="Hurgobin B."/>
            <person name="Li S."/>
            <person name="Liu C.W."/>
            <person name="McGrath A."/>
            <person name="Morahan G."/>
            <person name="Murray J."/>
            <person name="Weller J."/>
            <person name="Jian J."/>
            <person name="Singh K.B."/>
        </authorList>
    </citation>
    <scope>NUCLEOTIDE SEQUENCE [LARGE SCALE GENOMIC DNA]</scope>
    <source>
        <strain evidence="2">cv. Tanjil</strain>
        <tissue evidence="1">Whole plant</tissue>
    </source>
</reference>
<dbReference type="EMBL" id="CM007366">
    <property type="protein sequence ID" value="OIW10227.1"/>
    <property type="molecule type" value="Genomic_DNA"/>
</dbReference>
<name>A0A4P1RGB2_LUPAN</name>
<dbReference type="Proteomes" id="UP000188354">
    <property type="component" value="Chromosome LG06"/>
</dbReference>
<sequence length="53" mass="6166">MNQDYFTSNCDASIFEEYANKFLLGAIKTLSPRSKHFLTVFVVIYSRDNAGRW</sequence>
<gene>
    <name evidence="1" type="ORF">TanjilG_27978</name>
</gene>
<organism evidence="1 2">
    <name type="scientific">Lupinus angustifolius</name>
    <name type="common">Narrow-leaved blue lupine</name>
    <dbReference type="NCBI Taxonomy" id="3871"/>
    <lineage>
        <taxon>Eukaryota</taxon>
        <taxon>Viridiplantae</taxon>
        <taxon>Streptophyta</taxon>
        <taxon>Embryophyta</taxon>
        <taxon>Tracheophyta</taxon>
        <taxon>Spermatophyta</taxon>
        <taxon>Magnoliopsida</taxon>
        <taxon>eudicotyledons</taxon>
        <taxon>Gunneridae</taxon>
        <taxon>Pentapetalae</taxon>
        <taxon>rosids</taxon>
        <taxon>fabids</taxon>
        <taxon>Fabales</taxon>
        <taxon>Fabaceae</taxon>
        <taxon>Papilionoideae</taxon>
        <taxon>50 kb inversion clade</taxon>
        <taxon>genistoids sensu lato</taxon>
        <taxon>core genistoids</taxon>
        <taxon>Genisteae</taxon>
        <taxon>Lupinus</taxon>
    </lineage>
</organism>
<dbReference type="Gramene" id="OIW10227">
    <property type="protein sequence ID" value="OIW10227"/>
    <property type="gene ID" value="TanjilG_27978"/>
</dbReference>
<keyword evidence="2" id="KW-1185">Reference proteome</keyword>
<accession>A0A4P1RGB2</accession>